<sequence length="450" mass="53192">MKVQRIYETPFEINFNSPRQEFSLYWKSFLASGIGKLYVAIPWDDLVGYFKIKENKKGPSRFFSPKGMIALMFLKSYVGCSDRKLIEHLNGNIHFQLFCDIWLQGDRLSNYKIVSQIRTYLSSRLSISEAQKIFAKYWKPFIEHPNIMLTDATCYETSMRYPTNVKLLWESVDWCYGQLKLSCKYLKIRTPRTKYLKQKERYSYYSRKRRKSKKERRVLTRSLLHLLNKLLFLLEEIQRKHPDEFIMPARYYRQIKTITTVLSQQQEIFETDKSVPDRIVSLSKSYIRPIVRGKEVKPVEFGAKVNMIQFGGINFIEHISFSAFHEGIRLKQSVRYARQLVGKLTHLSGDDIYATNANRTYCKKENITHGFKRKGRPGKHEDHRKILHSVLRKERATRMEGSFGTEKEHYGLKKIRAMTQLNEELWIFFGVHTANAVRIAQKMMLEKQAA</sequence>
<feature type="domain" description="Transposase InsH N-terminal" evidence="1">
    <location>
        <begin position="41"/>
        <end position="118"/>
    </location>
</feature>
<evidence type="ECO:0000313" key="2">
    <source>
        <dbReference type="EMBL" id="MCY1719682.1"/>
    </source>
</evidence>
<dbReference type="RefSeq" id="WP_343332019.1">
    <property type="nucleotide sequence ID" value="NZ_JAPOHD010000009.1"/>
</dbReference>
<comment type="caution">
    <text evidence="2">The sequence shown here is derived from an EMBL/GenBank/DDBJ whole genome shotgun (WGS) entry which is preliminary data.</text>
</comment>
<name>A0A9X3J595_9BACT</name>
<dbReference type="InterPro" id="IPR008490">
    <property type="entry name" value="Transposase_InsH_N"/>
</dbReference>
<accession>A0A9X3J595</accession>
<proteinExistence type="predicted"/>
<organism evidence="2 3">
    <name type="scientific">Draconibacterium aestuarii</name>
    <dbReference type="NCBI Taxonomy" id="2998507"/>
    <lineage>
        <taxon>Bacteria</taxon>
        <taxon>Pseudomonadati</taxon>
        <taxon>Bacteroidota</taxon>
        <taxon>Bacteroidia</taxon>
        <taxon>Marinilabiliales</taxon>
        <taxon>Prolixibacteraceae</taxon>
        <taxon>Draconibacterium</taxon>
    </lineage>
</organism>
<evidence type="ECO:0000259" key="1">
    <source>
        <dbReference type="Pfam" id="PF05598"/>
    </source>
</evidence>
<gene>
    <name evidence="2" type="ORF">OU798_04975</name>
</gene>
<dbReference type="AlphaFoldDB" id="A0A9X3J595"/>
<protein>
    <submittedName>
        <fullName evidence="2">Transposase</fullName>
    </submittedName>
</protein>
<evidence type="ECO:0000313" key="3">
    <source>
        <dbReference type="Proteomes" id="UP001145087"/>
    </source>
</evidence>
<reference evidence="2" key="1">
    <citation type="submission" date="2022-11" db="EMBL/GenBank/DDBJ databases">
        <title>Marilongibacter aestuarii gen. nov., sp. nov., isolated from tidal flat sediment.</title>
        <authorList>
            <person name="Jiayan W."/>
        </authorList>
    </citation>
    <scope>NUCLEOTIDE SEQUENCE</scope>
    <source>
        <strain evidence="2">Z1-6</strain>
    </source>
</reference>
<dbReference type="EMBL" id="JAPOHD010000009">
    <property type="protein sequence ID" value="MCY1719682.1"/>
    <property type="molecule type" value="Genomic_DNA"/>
</dbReference>
<dbReference type="Proteomes" id="UP001145087">
    <property type="component" value="Unassembled WGS sequence"/>
</dbReference>
<dbReference type="Pfam" id="PF05598">
    <property type="entry name" value="DUF772"/>
    <property type="match status" value="1"/>
</dbReference>
<keyword evidence="3" id="KW-1185">Reference proteome</keyword>